<comment type="caution">
    <text evidence="1">The sequence shown here is derived from an EMBL/GenBank/DDBJ whole genome shotgun (WGS) entry which is preliminary data.</text>
</comment>
<evidence type="ECO:0000313" key="2">
    <source>
        <dbReference type="Proteomes" id="UP001162992"/>
    </source>
</evidence>
<organism evidence="1 2">
    <name type="scientific">Diphasiastrum complanatum</name>
    <name type="common">Issler's clubmoss</name>
    <name type="synonym">Lycopodium complanatum</name>
    <dbReference type="NCBI Taxonomy" id="34168"/>
    <lineage>
        <taxon>Eukaryota</taxon>
        <taxon>Viridiplantae</taxon>
        <taxon>Streptophyta</taxon>
        <taxon>Embryophyta</taxon>
        <taxon>Tracheophyta</taxon>
        <taxon>Lycopodiopsida</taxon>
        <taxon>Lycopodiales</taxon>
        <taxon>Lycopodiaceae</taxon>
        <taxon>Lycopodioideae</taxon>
        <taxon>Diphasiastrum</taxon>
    </lineage>
</organism>
<proteinExistence type="predicted"/>
<gene>
    <name evidence="1" type="ORF">O6H91_08G034200</name>
</gene>
<protein>
    <submittedName>
        <fullName evidence="1">Uncharacterized protein</fullName>
    </submittedName>
</protein>
<accession>A0ACC2CW93</accession>
<name>A0ACC2CW93_DIPCM</name>
<sequence>MDGRVVCGWQSFCWHARKAPARRRATDVLTLFPSLTSWMRSSAFIRLNAPNLSSHFQSISKINIREKEKLKIRADSDTQDQLDLGFRLQNKSNTRDVFQKRELYKFFSRKTLSCSYECHPETLLLFSSL</sequence>
<dbReference type="Proteomes" id="UP001162992">
    <property type="component" value="Chromosome 8"/>
</dbReference>
<dbReference type="EMBL" id="CM055099">
    <property type="protein sequence ID" value="KAJ7546298.1"/>
    <property type="molecule type" value="Genomic_DNA"/>
</dbReference>
<evidence type="ECO:0000313" key="1">
    <source>
        <dbReference type="EMBL" id="KAJ7546298.1"/>
    </source>
</evidence>
<reference evidence="2" key="1">
    <citation type="journal article" date="2024" name="Proc. Natl. Acad. Sci. U.S.A.">
        <title>Extraordinary preservation of gene collinearity over three hundred million years revealed in homosporous lycophytes.</title>
        <authorList>
            <person name="Li C."/>
            <person name="Wickell D."/>
            <person name="Kuo L.Y."/>
            <person name="Chen X."/>
            <person name="Nie B."/>
            <person name="Liao X."/>
            <person name="Peng D."/>
            <person name="Ji J."/>
            <person name="Jenkins J."/>
            <person name="Williams M."/>
            <person name="Shu S."/>
            <person name="Plott C."/>
            <person name="Barry K."/>
            <person name="Rajasekar S."/>
            <person name="Grimwood J."/>
            <person name="Han X."/>
            <person name="Sun S."/>
            <person name="Hou Z."/>
            <person name="He W."/>
            <person name="Dai G."/>
            <person name="Sun C."/>
            <person name="Schmutz J."/>
            <person name="Leebens-Mack J.H."/>
            <person name="Li F.W."/>
            <person name="Wang L."/>
        </authorList>
    </citation>
    <scope>NUCLEOTIDE SEQUENCE [LARGE SCALE GENOMIC DNA]</scope>
    <source>
        <strain evidence="2">cv. PW_Plant_1</strain>
    </source>
</reference>
<keyword evidence="2" id="KW-1185">Reference proteome</keyword>